<sequence>INQFWLPEMYFRSRVPLPVYVSPAYVFPQQHFKDEDDWLRQPALVEDIQVKKKRSDESEHILVMCRNQ</sequence>
<dbReference type="Proteomes" id="UP000054047">
    <property type="component" value="Unassembled WGS sequence"/>
</dbReference>
<dbReference type="InterPro" id="IPR039551">
    <property type="entry name" value="Cho/carn_acyl_trans"/>
</dbReference>
<accession>A0A0C2CF15</accession>
<feature type="non-terminal residue" evidence="2">
    <location>
        <position position="68"/>
    </location>
</feature>
<evidence type="ECO:0000313" key="2">
    <source>
        <dbReference type="EMBL" id="KIH48392.1"/>
    </source>
</evidence>
<keyword evidence="3" id="KW-1185">Reference proteome</keyword>
<organism evidence="2 3">
    <name type="scientific">Ancylostoma duodenale</name>
    <dbReference type="NCBI Taxonomy" id="51022"/>
    <lineage>
        <taxon>Eukaryota</taxon>
        <taxon>Metazoa</taxon>
        <taxon>Ecdysozoa</taxon>
        <taxon>Nematoda</taxon>
        <taxon>Chromadorea</taxon>
        <taxon>Rhabditida</taxon>
        <taxon>Rhabditina</taxon>
        <taxon>Rhabditomorpha</taxon>
        <taxon>Strongyloidea</taxon>
        <taxon>Ancylostomatidae</taxon>
        <taxon>Ancylostomatinae</taxon>
        <taxon>Ancylostoma</taxon>
    </lineage>
</organism>
<proteinExistence type="predicted"/>
<gene>
    <name evidence="2" type="ORF">ANCDUO_21540</name>
</gene>
<evidence type="ECO:0000259" key="1">
    <source>
        <dbReference type="Pfam" id="PF00755"/>
    </source>
</evidence>
<dbReference type="Gene3D" id="3.30.559.70">
    <property type="entry name" value="Choline/Carnitine o-acyltransferase, domain 2"/>
    <property type="match status" value="1"/>
</dbReference>
<protein>
    <recommendedName>
        <fullName evidence="1">Choline/carnitine acyltransferase domain-containing protein</fullName>
    </recommendedName>
</protein>
<feature type="domain" description="Choline/carnitine acyltransferase" evidence="1">
    <location>
        <begin position="1"/>
        <end position="36"/>
    </location>
</feature>
<dbReference type="InterPro" id="IPR042231">
    <property type="entry name" value="Cho/carn_acyl_trans_2"/>
</dbReference>
<dbReference type="OrthoDB" id="240216at2759"/>
<reference evidence="2 3" key="1">
    <citation type="submission" date="2013-12" db="EMBL/GenBank/DDBJ databases">
        <title>Draft genome of the parsitic nematode Ancylostoma duodenale.</title>
        <authorList>
            <person name="Mitreva M."/>
        </authorList>
    </citation>
    <scope>NUCLEOTIDE SEQUENCE [LARGE SCALE GENOMIC DNA]</scope>
    <source>
        <strain evidence="2 3">Zhejiang</strain>
    </source>
</reference>
<dbReference type="Pfam" id="PF00755">
    <property type="entry name" value="Carn_acyltransf"/>
    <property type="match status" value="1"/>
</dbReference>
<evidence type="ECO:0000313" key="3">
    <source>
        <dbReference type="Proteomes" id="UP000054047"/>
    </source>
</evidence>
<name>A0A0C2CF15_9BILA</name>
<dbReference type="AlphaFoldDB" id="A0A0C2CF15"/>
<feature type="non-terminal residue" evidence="2">
    <location>
        <position position="1"/>
    </location>
</feature>
<dbReference type="SUPFAM" id="SSF52777">
    <property type="entry name" value="CoA-dependent acyltransferases"/>
    <property type="match status" value="1"/>
</dbReference>
<dbReference type="EMBL" id="KN760002">
    <property type="protein sequence ID" value="KIH48392.1"/>
    <property type="molecule type" value="Genomic_DNA"/>
</dbReference>